<dbReference type="Proteomes" id="UP000186394">
    <property type="component" value="Unassembled WGS sequence"/>
</dbReference>
<name>A0A1Q8VSG6_9ACTO</name>
<dbReference type="AlphaFoldDB" id="A0A1Q8VSG6"/>
<evidence type="ECO:0008006" key="3">
    <source>
        <dbReference type="Google" id="ProtNLM"/>
    </source>
</evidence>
<accession>A0A1Q8VSG6</accession>
<proteinExistence type="predicted"/>
<comment type="caution">
    <text evidence="1">The sequence shown here is derived from an EMBL/GenBank/DDBJ whole genome shotgun (WGS) entry which is preliminary data.</text>
</comment>
<evidence type="ECO:0000313" key="2">
    <source>
        <dbReference type="Proteomes" id="UP000186394"/>
    </source>
</evidence>
<dbReference type="EMBL" id="MSKL01000004">
    <property type="protein sequence ID" value="OLO51015.1"/>
    <property type="molecule type" value="Genomic_DNA"/>
</dbReference>
<sequence length="193" mass="20557">MFAAVGLLGWWIVTSSSIENAKTGHCLAHVVTSSNDPSITSCTSAEAEFKVTGRVDEPGKCVPVPGTTSVYDTGEDYLCLADPDPEADPQRAVNRVRTGDCVVINDKAHLEKEAVITDCASSGTYPVLAVLKDVSESSTGQTAYDHYAELCKKAGTPEPETVYQFHMRRIPSNGGRYDSSIGADIALCLGPQN</sequence>
<organism evidence="1 2">
    <name type="scientific">Actinomyces oris</name>
    <dbReference type="NCBI Taxonomy" id="544580"/>
    <lineage>
        <taxon>Bacteria</taxon>
        <taxon>Bacillati</taxon>
        <taxon>Actinomycetota</taxon>
        <taxon>Actinomycetes</taxon>
        <taxon>Actinomycetales</taxon>
        <taxon>Actinomycetaceae</taxon>
        <taxon>Actinomyces</taxon>
    </lineage>
</organism>
<protein>
    <recommendedName>
        <fullName evidence="3">Septum formation-related domain-containing protein</fullName>
    </recommendedName>
</protein>
<gene>
    <name evidence="1" type="ORF">BKH28_00820</name>
</gene>
<reference evidence="1 2" key="1">
    <citation type="submission" date="2016-12" db="EMBL/GenBank/DDBJ databases">
        <title>Genomic comparison of strains in the 'Actinomyces naeslundii' group.</title>
        <authorList>
            <person name="Mughal S.R."/>
            <person name="Do T."/>
            <person name="Gilbert S.C."/>
            <person name="Witherden E.A."/>
            <person name="Didelot X."/>
            <person name="Beighton D."/>
        </authorList>
    </citation>
    <scope>NUCLEOTIDE SEQUENCE [LARGE SCALE GENOMIC DNA]</scope>
    <source>
        <strain evidence="1 2">P6N</strain>
    </source>
</reference>
<evidence type="ECO:0000313" key="1">
    <source>
        <dbReference type="EMBL" id="OLO51015.1"/>
    </source>
</evidence>